<evidence type="ECO:0000256" key="14">
    <source>
        <dbReference type="ARBA" id="ARBA00023200"/>
    </source>
</evidence>
<dbReference type="EMBL" id="MH777173">
    <property type="protein sequence ID" value="AYA94782.1"/>
    <property type="molecule type" value="Genomic_DNA"/>
</dbReference>
<evidence type="ECO:0000256" key="6">
    <source>
        <dbReference type="ARBA" id="ARBA00022723"/>
    </source>
</evidence>
<evidence type="ECO:0000256" key="13">
    <source>
        <dbReference type="ARBA" id="ARBA00023163"/>
    </source>
</evidence>
<accession>A0A385PS52</accession>
<evidence type="ECO:0000256" key="11">
    <source>
        <dbReference type="ARBA" id="ARBA00023125"/>
    </source>
</evidence>
<evidence type="ECO:0000256" key="2">
    <source>
        <dbReference type="ARBA" id="ARBA00022518"/>
    </source>
</evidence>
<keyword evidence="5" id="KW-1090">Inhibition of host innate immune response by virus</keyword>
<dbReference type="PIRSF" id="PIRSF003407">
    <property type="entry name" value="Papvi_E7"/>
    <property type="match status" value="1"/>
</dbReference>
<dbReference type="SUPFAM" id="SSF161234">
    <property type="entry name" value="E7 C-terminal domain-like"/>
    <property type="match status" value="1"/>
</dbReference>
<dbReference type="GO" id="GO:0039645">
    <property type="term" value="P:symbiont-mediated perturbation of host cell cycle G1/S transition checkpoint"/>
    <property type="evidence" value="ECO:0007669"/>
    <property type="project" value="UniProtKB-KW"/>
</dbReference>
<evidence type="ECO:0000256" key="3">
    <source>
        <dbReference type="ARBA" id="ARBA00022562"/>
    </source>
</evidence>
<evidence type="ECO:0000256" key="15">
    <source>
        <dbReference type="ARBA" id="ARBA00023258"/>
    </source>
</evidence>
<keyword evidence="17" id="KW-1078">G1/S host cell cycle checkpoint dysregulation by virus</keyword>
<evidence type="ECO:0000256" key="8">
    <source>
        <dbReference type="ARBA" id="ARBA00022830"/>
    </source>
</evidence>
<sequence>MREQDSSAMLKNILIEEEPYIVDLHCYEEVALSDEEEEPQQVQQSYLVTVQCAHCLKEVTFNYLADLAAIRQLQQRLFDFLFFCDSCGAVQQ</sequence>
<comment type="function">
    <text evidence="18">E7 protein has both transforming and trans-activating activities.</text>
</comment>
<dbReference type="Pfam" id="PF00527">
    <property type="entry name" value="E7"/>
    <property type="match status" value="1"/>
</dbReference>
<keyword evidence="8" id="KW-1114">Inhibition of host interferon signaling pathway by virus</keyword>
<name>A0A385PS52_9PAPI</name>
<evidence type="ECO:0000256" key="10">
    <source>
        <dbReference type="ARBA" id="ARBA00023015"/>
    </source>
</evidence>
<keyword evidence="16" id="KW-0899">Viral immunoevasion</keyword>
<reference evidence="19" key="1">
    <citation type="journal article" date="2018" name="Nat. Med.">
        <title>Expanded skin virome in DOCK8-deficient patients.</title>
        <authorList>
            <consortium name="NISC Comparative Sequencing Program"/>
            <person name="Tirosh O."/>
            <person name="Conlan S."/>
            <person name="Deming C."/>
            <person name="Lee-Lin S.Q."/>
            <person name="Huang X."/>
            <person name="Su H.C."/>
            <person name="Freeman A.F."/>
            <person name="Segre J.A."/>
            <person name="Kong H.H."/>
        </authorList>
    </citation>
    <scope>NUCLEOTIDE SEQUENCE</scope>
    <source>
        <strain evidence="19">HPV-mSK_025</strain>
    </source>
</reference>
<evidence type="ECO:0000256" key="5">
    <source>
        <dbReference type="ARBA" id="ARBA00022632"/>
    </source>
</evidence>
<evidence type="ECO:0000256" key="1">
    <source>
        <dbReference type="ARBA" id="ARBA00022504"/>
    </source>
</evidence>
<keyword evidence="12 18" id="KW-0010">Activator</keyword>
<keyword evidence="2 18" id="KW-0244">Early protein</keyword>
<keyword evidence="14" id="KW-1035">Host cytoplasm</keyword>
<keyword evidence="15" id="KW-0922">Interferon antiviral system evasion</keyword>
<dbReference type="GO" id="GO:0039502">
    <property type="term" value="P:symbiont-mediated suppression of host type I interferon-mediated signaling pathway"/>
    <property type="evidence" value="ECO:0007669"/>
    <property type="project" value="UniProtKB-KW"/>
</dbReference>
<comment type="similarity">
    <text evidence="18">Belongs to the papillomaviridae E7 protein family.</text>
</comment>
<keyword evidence="4" id="KW-0945">Host-virus interaction</keyword>
<dbReference type="GO" id="GO:0008270">
    <property type="term" value="F:zinc ion binding"/>
    <property type="evidence" value="ECO:0007669"/>
    <property type="project" value="UniProtKB-KW"/>
</dbReference>
<dbReference type="GO" id="GO:0052170">
    <property type="term" value="P:symbiont-mediated suppression of host innate immune response"/>
    <property type="evidence" value="ECO:0007669"/>
    <property type="project" value="UniProtKB-KW"/>
</dbReference>
<protein>
    <recommendedName>
        <fullName evidence="18">Protein E7</fullName>
    </recommendedName>
</protein>
<evidence type="ECO:0000256" key="17">
    <source>
        <dbReference type="ARBA" id="ARBA00023309"/>
    </source>
</evidence>
<organism evidence="19">
    <name type="scientific">Human papillomavirus</name>
    <dbReference type="NCBI Taxonomy" id="10566"/>
    <lineage>
        <taxon>Viruses</taxon>
        <taxon>Monodnaviria</taxon>
        <taxon>Shotokuvirae</taxon>
        <taxon>Cossaviricota</taxon>
        <taxon>Papovaviricetes</taxon>
        <taxon>Zurhausenvirales</taxon>
        <taxon>Papillomaviridae</taxon>
    </lineage>
</organism>
<keyword evidence="13 18" id="KW-0804">Transcription</keyword>
<evidence type="ECO:0000256" key="18">
    <source>
        <dbReference type="PIRNR" id="PIRNR003407"/>
    </source>
</evidence>
<dbReference type="InterPro" id="IPR000148">
    <property type="entry name" value="Papilloma_E7"/>
</dbReference>
<keyword evidence="11 18" id="KW-0238">DNA-binding</keyword>
<keyword evidence="10 18" id="KW-0805">Transcription regulation</keyword>
<evidence type="ECO:0000256" key="9">
    <source>
        <dbReference type="ARBA" id="ARBA00022833"/>
    </source>
</evidence>
<keyword evidence="1" id="KW-1121">Modulation of host cell cycle by virus</keyword>
<dbReference type="Gene3D" id="3.30.160.330">
    <property type="match status" value="1"/>
</dbReference>
<evidence type="ECO:0000256" key="4">
    <source>
        <dbReference type="ARBA" id="ARBA00022581"/>
    </source>
</evidence>
<keyword evidence="3" id="KW-1048">Host nucleus</keyword>
<keyword evidence="6" id="KW-0479">Metal-binding</keyword>
<keyword evidence="9" id="KW-0862">Zinc</keyword>
<proteinExistence type="inferred from homology"/>
<evidence type="ECO:0000256" key="7">
    <source>
        <dbReference type="ARBA" id="ARBA00022771"/>
    </source>
</evidence>
<evidence type="ECO:0000256" key="16">
    <source>
        <dbReference type="ARBA" id="ARBA00023280"/>
    </source>
</evidence>
<keyword evidence="7" id="KW-0863">Zinc-finger</keyword>
<evidence type="ECO:0000313" key="19">
    <source>
        <dbReference type="EMBL" id="AYA94782.1"/>
    </source>
</evidence>
<dbReference type="GO" id="GO:0003677">
    <property type="term" value="F:DNA binding"/>
    <property type="evidence" value="ECO:0007669"/>
    <property type="project" value="UniProtKB-KW"/>
</dbReference>
<dbReference type="GO" id="GO:0003700">
    <property type="term" value="F:DNA-binding transcription factor activity"/>
    <property type="evidence" value="ECO:0007669"/>
    <property type="project" value="InterPro"/>
</dbReference>
<evidence type="ECO:0000256" key="12">
    <source>
        <dbReference type="ARBA" id="ARBA00023159"/>
    </source>
</evidence>